<dbReference type="NCBIfam" id="TIGR01409">
    <property type="entry name" value="TAT_signal_seq"/>
    <property type="match status" value="1"/>
</dbReference>
<dbReference type="EMBL" id="SLVU01000007">
    <property type="protein sequence ID" value="TCN30958.1"/>
    <property type="molecule type" value="Genomic_DNA"/>
</dbReference>
<keyword evidence="1" id="KW-0479">Metal-binding</keyword>
<feature type="domain" description="Plastocyanin-like" evidence="3">
    <location>
        <begin position="253"/>
        <end position="317"/>
    </location>
</feature>
<dbReference type="PROSITE" id="PS00080">
    <property type="entry name" value="MULTICOPPER_OXIDASE2"/>
    <property type="match status" value="1"/>
</dbReference>
<dbReference type="PROSITE" id="PS51318">
    <property type="entry name" value="TAT"/>
    <property type="match status" value="1"/>
</dbReference>
<evidence type="ECO:0000313" key="7">
    <source>
        <dbReference type="Proteomes" id="UP000295043"/>
    </source>
</evidence>
<dbReference type="InterPro" id="IPR011706">
    <property type="entry name" value="Cu-oxidase_C"/>
</dbReference>
<evidence type="ECO:0000313" key="6">
    <source>
        <dbReference type="EMBL" id="TCN30958.1"/>
    </source>
</evidence>
<dbReference type="PROSITE" id="PS00079">
    <property type="entry name" value="MULTICOPPER_OXIDASE1"/>
    <property type="match status" value="1"/>
</dbReference>
<evidence type="ECO:0000256" key="2">
    <source>
        <dbReference type="ARBA" id="ARBA00023002"/>
    </source>
</evidence>
<proteinExistence type="predicted"/>
<keyword evidence="2" id="KW-0560">Oxidoreductase</keyword>
<dbReference type="InterPro" id="IPR033138">
    <property type="entry name" value="Cu_oxidase_CS"/>
</dbReference>
<dbReference type="AlphaFoldDB" id="A0A4R2BT61"/>
<dbReference type="GO" id="GO:0016491">
    <property type="term" value="F:oxidoreductase activity"/>
    <property type="evidence" value="ECO:0007669"/>
    <property type="project" value="UniProtKB-KW"/>
</dbReference>
<dbReference type="CDD" id="cd13861">
    <property type="entry name" value="CuRO_1_CumA_like"/>
    <property type="match status" value="1"/>
</dbReference>
<dbReference type="Gene3D" id="2.60.40.420">
    <property type="entry name" value="Cupredoxins - blue copper proteins"/>
    <property type="match status" value="3"/>
</dbReference>
<evidence type="ECO:0000256" key="1">
    <source>
        <dbReference type="ARBA" id="ARBA00022723"/>
    </source>
</evidence>
<organism evidence="6 7">
    <name type="scientific">Sinorhizobium americanum</name>
    <dbReference type="NCBI Taxonomy" id="194963"/>
    <lineage>
        <taxon>Bacteria</taxon>
        <taxon>Pseudomonadati</taxon>
        <taxon>Pseudomonadota</taxon>
        <taxon>Alphaproteobacteria</taxon>
        <taxon>Hyphomicrobiales</taxon>
        <taxon>Rhizobiaceae</taxon>
        <taxon>Sinorhizobium/Ensifer group</taxon>
        <taxon>Sinorhizobium</taxon>
    </lineage>
</organism>
<dbReference type="Pfam" id="PF07732">
    <property type="entry name" value="Cu-oxidase_3"/>
    <property type="match status" value="1"/>
</dbReference>
<dbReference type="Pfam" id="PF07731">
    <property type="entry name" value="Cu-oxidase_2"/>
    <property type="match status" value="1"/>
</dbReference>
<dbReference type="Proteomes" id="UP000295043">
    <property type="component" value="Unassembled WGS sequence"/>
</dbReference>
<protein>
    <submittedName>
        <fullName evidence="6">Secreted protein</fullName>
    </submittedName>
</protein>
<dbReference type="PANTHER" id="PTHR11709">
    <property type="entry name" value="MULTI-COPPER OXIDASE"/>
    <property type="match status" value="1"/>
</dbReference>
<accession>A0A4R2BT61</accession>
<name>A0A4R2BT61_9HYPH</name>
<dbReference type="SUPFAM" id="SSF49503">
    <property type="entry name" value="Cupredoxins"/>
    <property type="match status" value="3"/>
</dbReference>
<dbReference type="InterPro" id="IPR019546">
    <property type="entry name" value="TAT_signal_bac_arc"/>
</dbReference>
<evidence type="ECO:0000259" key="4">
    <source>
        <dbReference type="Pfam" id="PF07731"/>
    </source>
</evidence>
<dbReference type="InterPro" id="IPR011707">
    <property type="entry name" value="Cu-oxidase-like_N"/>
</dbReference>
<dbReference type="InterPro" id="IPR002355">
    <property type="entry name" value="Cu_oxidase_Cu_BS"/>
</dbReference>
<dbReference type="InterPro" id="IPR006311">
    <property type="entry name" value="TAT_signal"/>
</dbReference>
<reference evidence="6 7" key="1">
    <citation type="submission" date="2019-03" db="EMBL/GenBank/DDBJ databases">
        <title>Genomic Encyclopedia of Type Strains, Phase IV (KMG-V): Genome sequencing to study the core and pangenomes of soil and plant-associated prokaryotes.</title>
        <authorList>
            <person name="Whitman W."/>
        </authorList>
    </citation>
    <scope>NUCLEOTIDE SEQUENCE [LARGE SCALE GENOMIC DNA]</scope>
    <source>
        <strain evidence="6 7">23C40</strain>
    </source>
</reference>
<dbReference type="Pfam" id="PF00394">
    <property type="entry name" value="Cu-oxidase"/>
    <property type="match status" value="1"/>
</dbReference>
<dbReference type="PANTHER" id="PTHR11709:SF2">
    <property type="entry name" value="MULTICOPPER OXIDASE LPR1"/>
    <property type="match status" value="1"/>
</dbReference>
<dbReference type="InterPro" id="IPR001117">
    <property type="entry name" value="Cu-oxidase_2nd"/>
</dbReference>
<gene>
    <name evidence="6" type="ORF">EV184_107257</name>
</gene>
<evidence type="ECO:0000259" key="3">
    <source>
        <dbReference type="Pfam" id="PF00394"/>
    </source>
</evidence>
<comment type="caution">
    <text evidence="6">The sequence shown here is derived from an EMBL/GenBank/DDBJ whole genome shotgun (WGS) entry which is preliminary data.</text>
</comment>
<evidence type="ECO:0000259" key="5">
    <source>
        <dbReference type="Pfam" id="PF07732"/>
    </source>
</evidence>
<sequence>MRDQIELLNVKIRFKTAQFPERCGQHHGSAARLFSNVDAMTPMLSRRTFLQASAALGGAFALGAGLAARAGTTPGPQVLTAQLAQAQITVDGVTPVMTYGLGDAPHAALPPVLRMRKGEAYAARLVNRLDEPTTVHWHGLRIANAMDGVPEMTQPYVYPGDHFDYLFTPPDAGTFWYHPHCNTLTQMGHGLTGVIVVENPADPNFDAEIVLNLRDWRLGAGGKYIDPFKPRHAARGGTYGTVRTANWQQEPVYDAPAGGLVRVRIVATDVTRIYTIGVEGAEAKVVALDGNPVEHPFLLDRMDIGPGQRVDLVLRMPDGEGARATLGNFRGSNPWTIASFRAAGPSLKRHHRDVAPLPANPVAEADLSTAKRIPLELTATAEHKATPSICGSLGFTFWALNKVPWPGDTPDPIAPIEELKLGKSYVLEIANRTPHAHPIHLHGLSFRILSSNKRSFLPPPTDTILLLPDEQAEVALVADNPGDWVIHCHIIEHQKTGMTGYFKII</sequence>
<feature type="domain" description="Plastocyanin-like" evidence="4">
    <location>
        <begin position="413"/>
        <end position="503"/>
    </location>
</feature>
<dbReference type="GO" id="GO:0030288">
    <property type="term" value="C:outer membrane-bounded periplasmic space"/>
    <property type="evidence" value="ECO:0007669"/>
    <property type="project" value="TreeGrafter"/>
</dbReference>
<dbReference type="InterPro" id="IPR045087">
    <property type="entry name" value="Cu-oxidase_fam"/>
</dbReference>
<dbReference type="GO" id="GO:0005507">
    <property type="term" value="F:copper ion binding"/>
    <property type="evidence" value="ECO:0007669"/>
    <property type="project" value="InterPro"/>
</dbReference>
<feature type="domain" description="Plastocyanin-like" evidence="5">
    <location>
        <begin position="108"/>
        <end position="201"/>
    </location>
</feature>
<dbReference type="InterPro" id="IPR008972">
    <property type="entry name" value="Cupredoxin"/>
</dbReference>